<proteinExistence type="predicted"/>
<sequence>MHMKQLEDDKTIDLLGPIKRGRGRPATGAAKTSAQRKKERRERLRDDGKAFLTVHVDAQVLEGLKAYIRFKDITPDQVIEKLLRQQLLRKR</sequence>
<dbReference type="Proteomes" id="UP000279594">
    <property type="component" value="Chromosome"/>
</dbReference>
<evidence type="ECO:0008006" key="4">
    <source>
        <dbReference type="Google" id="ProtNLM"/>
    </source>
</evidence>
<feature type="region of interest" description="Disordered" evidence="1">
    <location>
        <begin position="1"/>
        <end position="44"/>
    </location>
</feature>
<dbReference type="EMBL" id="CP033019">
    <property type="protein sequence ID" value="AYM78166.1"/>
    <property type="molecule type" value="Genomic_DNA"/>
</dbReference>
<reference evidence="2 3" key="1">
    <citation type="submission" date="2018-10" db="EMBL/GenBank/DDBJ databases">
        <title>Effects of UV and annual dynamics of microbial communities in freshwater RAS systems.</title>
        <authorList>
            <person name="Bekkelund A.K."/>
            <person name="Hansen B.R."/>
            <person name="Stokken H."/>
            <person name="Eriksen B.F."/>
            <person name="Kashulin N.A."/>
        </authorList>
    </citation>
    <scope>NUCLEOTIDE SEQUENCE [LARGE SCALE GENOMIC DNA]</scope>
    <source>
        <strain evidence="2 3">BHSEK</strain>
    </source>
</reference>
<feature type="compositionally biased region" description="Basic and acidic residues" evidence="1">
    <location>
        <begin position="1"/>
        <end position="12"/>
    </location>
</feature>
<organism evidence="2 3">
    <name type="scientific">Janthinobacterium agaricidamnosum</name>
    <dbReference type="NCBI Taxonomy" id="55508"/>
    <lineage>
        <taxon>Bacteria</taxon>
        <taxon>Pseudomonadati</taxon>
        <taxon>Pseudomonadota</taxon>
        <taxon>Betaproteobacteria</taxon>
        <taxon>Burkholderiales</taxon>
        <taxon>Oxalobacteraceae</taxon>
        <taxon>Janthinobacterium</taxon>
    </lineage>
</organism>
<evidence type="ECO:0000256" key="1">
    <source>
        <dbReference type="SAM" id="MobiDB-lite"/>
    </source>
</evidence>
<protein>
    <recommendedName>
        <fullName evidence="4">Chromosome partitioning protein ParB</fullName>
    </recommendedName>
</protein>
<accession>A0A3G2EET7</accession>
<gene>
    <name evidence="2" type="ORF">D9M09_22005</name>
</gene>
<keyword evidence="3" id="KW-1185">Reference proteome</keyword>
<evidence type="ECO:0000313" key="3">
    <source>
        <dbReference type="Proteomes" id="UP000279594"/>
    </source>
</evidence>
<dbReference type="AlphaFoldDB" id="A0A3G2EET7"/>
<evidence type="ECO:0000313" key="2">
    <source>
        <dbReference type="EMBL" id="AYM78166.1"/>
    </source>
</evidence>
<name>A0A3G2EET7_9BURK</name>